<feature type="transmembrane region" description="Helical" evidence="2">
    <location>
        <begin position="12"/>
        <end position="30"/>
    </location>
</feature>
<keyword evidence="2" id="KW-1133">Transmembrane helix</keyword>
<keyword evidence="4" id="KW-1185">Reference proteome</keyword>
<keyword evidence="2" id="KW-0472">Membrane</keyword>
<dbReference type="EMBL" id="JBHUDM010000011">
    <property type="protein sequence ID" value="MFD1643852.1"/>
    <property type="molecule type" value="Genomic_DNA"/>
</dbReference>
<name>A0ABD6DC95_9EURY</name>
<accession>A0ABD6DC95</accession>
<evidence type="ECO:0000313" key="3">
    <source>
        <dbReference type="EMBL" id="MFD1643852.1"/>
    </source>
</evidence>
<feature type="transmembrane region" description="Helical" evidence="2">
    <location>
        <begin position="36"/>
        <end position="57"/>
    </location>
</feature>
<keyword evidence="2" id="KW-0812">Transmembrane</keyword>
<dbReference type="InterPro" id="IPR058309">
    <property type="entry name" value="DUF7996"/>
</dbReference>
<dbReference type="Proteomes" id="UP001597052">
    <property type="component" value="Unassembled WGS sequence"/>
</dbReference>
<dbReference type="Pfam" id="PF25959">
    <property type="entry name" value="DUF7996"/>
    <property type="match status" value="1"/>
</dbReference>
<protein>
    <submittedName>
        <fullName evidence="3">Uncharacterized protein</fullName>
    </submittedName>
</protein>
<dbReference type="RefSeq" id="WP_256397783.1">
    <property type="nucleotide sequence ID" value="NZ_JANHDJ010000013.1"/>
</dbReference>
<evidence type="ECO:0000256" key="1">
    <source>
        <dbReference type="SAM" id="MobiDB-lite"/>
    </source>
</evidence>
<dbReference type="AlphaFoldDB" id="A0ABD6DC95"/>
<reference evidence="3 4" key="1">
    <citation type="journal article" date="2019" name="Int. J. Syst. Evol. Microbiol.">
        <title>The Global Catalogue of Microorganisms (GCM) 10K type strain sequencing project: providing services to taxonomists for standard genome sequencing and annotation.</title>
        <authorList>
            <consortium name="The Broad Institute Genomics Platform"/>
            <consortium name="The Broad Institute Genome Sequencing Center for Infectious Disease"/>
            <person name="Wu L."/>
            <person name="Ma J."/>
        </authorList>
    </citation>
    <scope>NUCLEOTIDE SEQUENCE [LARGE SCALE GENOMIC DNA]</scope>
    <source>
        <strain evidence="3 4">CGMCC 1.10593</strain>
    </source>
</reference>
<comment type="caution">
    <text evidence="3">The sequence shown here is derived from an EMBL/GenBank/DDBJ whole genome shotgun (WGS) entry which is preliminary data.</text>
</comment>
<evidence type="ECO:0000256" key="2">
    <source>
        <dbReference type="SAM" id="Phobius"/>
    </source>
</evidence>
<evidence type="ECO:0000313" key="4">
    <source>
        <dbReference type="Proteomes" id="UP001597052"/>
    </source>
</evidence>
<proteinExistence type="predicted"/>
<sequence length="93" mass="10225">MNELFTGKRRYAMLLVVVFALTGIVENYLVSIGYGTLATGVFIIGYGHVVIGAWYVWLRPIEFTGAVGDAGNIWDSDDDSDDQSEKTPTSTEE</sequence>
<feature type="region of interest" description="Disordered" evidence="1">
    <location>
        <begin position="72"/>
        <end position="93"/>
    </location>
</feature>
<organism evidence="3 4">
    <name type="scientific">Halohasta litorea</name>
    <dbReference type="NCBI Taxonomy" id="869891"/>
    <lineage>
        <taxon>Archaea</taxon>
        <taxon>Methanobacteriati</taxon>
        <taxon>Methanobacteriota</taxon>
        <taxon>Stenosarchaea group</taxon>
        <taxon>Halobacteria</taxon>
        <taxon>Halobacteriales</taxon>
        <taxon>Haloferacaceae</taxon>
        <taxon>Halohasta</taxon>
    </lineage>
</organism>
<gene>
    <name evidence="3" type="ORF">ACFSBW_18540</name>
</gene>